<evidence type="ECO:0000256" key="1">
    <source>
        <dbReference type="SAM" id="MobiDB-lite"/>
    </source>
</evidence>
<reference evidence="3 4" key="1">
    <citation type="submission" date="2017-06" db="EMBL/GenBank/DDBJ databases">
        <title>Sequencing and comparative analysis of myxobacterial genomes.</title>
        <authorList>
            <person name="Rupp O."/>
            <person name="Goesmann A."/>
            <person name="Sogaard-Andersen L."/>
        </authorList>
    </citation>
    <scope>NUCLEOTIDE SEQUENCE [LARGE SCALE GENOMIC DNA]</scope>
    <source>
        <strain evidence="3 4">DSM 52655</strain>
    </source>
</reference>
<accession>A0A250JD12</accession>
<evidence type="ECO:0000313" key="3">
    <source>
        <dbReference type="EMBL" id="ATB41470.1"/>
    </source>
</evidence>
<sequence>MTTQKSQKKLLRKRRGQGMTEYIIIVALIAIAAIGVITLFGNNIRKLFGASAEALAGNEDVKNTGQTANQQLQRKNLKNFGSNSAD</sequence>
<evidence type="ECO:0000256" key="2">
    <source>
        <dbReference type="SAM" id="Phobius"/>
    </source>
</evidence>
<dbReference type="Proteomes" id="UP000217257">
    <property type="component" value="Chromosome"/>
</dbReference>
<evidence type="ECO:0008006" key="5">
    <source>
        <dbReference type="Google" id="ProtNLM"/>
    </source>
</evidence>
<name>A0A250JD12_9BACT</name>
<keyword evidence="2" id="KW-0812">Transmembrane</keyword>
<dbReference type="AlphaFoldDB" id="A0A250JD12"/>
<feature type="region of interest" description="Disordered" evidence="1">
    <location>
        <begin position="64"/>
        <end position="86"/>
    </location>
</feature>
<protein>
    <recommendedName>
        <fullName evidence="5">Pilus assembly protein</fullName>
    </recommendedName>
</protein>
<organism evidence="3 4">
    <name type="scientific">Cystobacter fuscus</name>
    <dbReference type="NCBI Taxonomy" id="43"/>
    <lineage>
        <taxon>Bacteria</taxon>
        <taxon>Pseudomonadati</taxon>
        <taxon>Myxococcota</taxon>
        <taxon>Myxococcia</taxon>
        <taxon>Myxococcales</taxon>
        <taxon>Cystobacterineae</taxon>
        <taxon>Archangiaceae</taxon>
        <taxon>Cystobacter</taxon>
    </lineage>
</organism>
<dbReference type="EMBL" id="CP022098">
    <property type="protein sequence ID" value="ATB41470.1"/>
    <property type="molecule type" value="Genomic_DNA"/>
</dbReference>
<feature type="transmembrane region" description="Helical" evidence="2">
    <location>
        <begin position="21"/>
        <end position="41"/>
    </location>
</feature>
<dbReference type="KEGG" id="cfus:CYFUS_006936"/>
<evidence type="ECO:0000313" key="4">
    <source>
        <dbReference type="Proteomes" id="UP000217257"/>
    </source>
</evidence>
<keyword evidence="2" id="KW-1133">Transmembrane helix</keyword>
<proteinExistence type="predicted"/>
<dbReference type="RefSeq" id="WP_002621155.1">
    <property type="nucleotide sequence ID" value="NZ_CP022098.1"/>
</dbReference>
<gene>
    <name evidence="3" type="ORF">CYFUS_006936</name>
</gene>
<keyword evidence="2" id="KW-0472">Membrane</keyword>